<dbReference type="InterPro" id="IPR052159">
    <property type="entry name" value="Competence_DNA_uptake"/>
</dbReference>
<feature type="transmembrane region" description="Helical" evidence="7">
    <location>
        <begin position="323"/>
        <end position="346"/>
    </location>
</feature>
<feature type="domain" description="ComEC/Rec2-related protein" evidence="8">
    <location>
        <begin position="184"/>
        <end position="383"/>
    </location>
</feature>
<sequence length="498" mass="54222">MASFAPILLAYPLLAGILGGSVTLVLMQRSRHARWSLALLAAWLFCLYALLGWASGVNQASYGMPFQHIMQIEGRLVEDSLLTRSSKQLARIALTACRSKDGYRTTCKGTVTALIEVDEVMASATTLLLVGRLDEQSGLFLADTVQVLHLPLLARLRLNCLRVLQLRLQQVIADETTRSLAAMLLLGQTGSSGFPLKDLSLACGCAHLLALSGMHLHFFLSLSIRLCSHLLGRIWGRWLGSVPSILYVLLVGPKPSLVRALGMHLCSLLPVSRSFAFQMTFLLQLLFFPYSLSSQACLYSWAAYAMLLLCSMLPAFILQNTAVIVAGTAPVSLLLEGTCNLSGLLFSPVLTPLIHIAMAFSFLSLVFGSFFSIGLYWVQTILYTILAKNQGYAFQVGPKGYTVYISVLLTCLVSIGYATMAVQRRRRSHYELDIRIRLPDCNYCSAEAGGAVDDQEIWSELPDLPLGEGEDCGPSGCTAVPNGVGDRPGHRSDHQPAS</sequence>
<feature type="transmembrane region" description="Helical" evidence="7">
    <location>
        <begin position="234"/>
        <end position="251"/>
    </location>
</feature>
<feature type="transmembrane region" description="Helical" evidence="7">
    <location>
        <begin position="353"/>
        <end position="378"/>
    </location>
</feature>
<evidence type="ECO:0000259" key="8">
    <source>
        <dbReference type="Pfam" id="PF03772"/>
    </source>
</evidence>
<evidence type="ECO:0000256" key="3">
    <source>
        <dbReference type="ARBA" id="ARBA00022692"/>
    </source>
</evidence>
<keyword evidence="2" id="KW-1003">Cell membrane</keyword>
<dbReference type="RefSeq" id="WP_244771411.1">
    <property type="nucleotide sequence ID" value="NZ_CP094929.1"/>
</dbReference>
<dbReference type="PANTHER" id="PTHR30619:SF7">
    <property type="entry name" value="BETA-LACTAMASE DOMAIN PROTEIN"/>
    <property type="match status" value="1"/>
</dbReference>
<accession>A0ABY4D844</accession>
<feature type="region of interest" description="Disordered" evidence="6">
    <location>
        <begin position="469"/>
        <end position="498"/>
    </location>
</feature>
<keyword evidence="5 7" id="KW-0472">Membrane</keyword>
<dbReference type="InterPro" id="IPR004477">
    <property type="entry name" value="ComEC_N"/>
</dbReference>
<feature type="transmembrane region" description="Helical" evidence="7">
    <location>
        <begin position="6"/>
        <end position="25"/>
    </location>
</feature>
<feature type="transmembrane region" description="Helical" evidence="7">
    <location>
        <begin position="199"/>
        <end position="222"/>
    </location>
</feature>
<evidence type="ECO:0000256" key="4">
    <source>
        <dbReference type="ARBA" id="ARBA00022989"/>
    </source>
</evidence>
<evidence type="ECO:0000313" key="10">
    <source>
        <dbReference type="Proteomes" id="UP000829708"/>
    </source>
</evidence>
<feature type="compositionally biased region" description="Basic and acidic residues" evidence="6">
    <location>
        <begin position="487"/>
        <end position="498"/>
    </location>
</feature>
<feature type="transmembrane region" description="Helical" evidence="7">
    <location>
        <begin position="271"/>
        <end position="290"/>
    </location>
</feature>
<gene>
    <name evidence="9" type="ORF">MUG09_10670</name>
</gene>
<dbReference type="PANTHER" id="PTHR30619">
    <property type="entry name" value="DNA INTERNALIZATION/COMPETENCE PROTEIN COMEC/REC2"/>
    <property type="match status" value="1"/>
</dbReference>
<keyword evidence="10" id="KW-1185">Reference proteome</keyword>
<name>A0ABY4D844_9SPIR</name>
<proteinExistence type="predicted"/>
<evidence type="ECO:0000256" key="6">
    <source>
        <dbReference type="SAM" id="MobiDB-lite"/>
    </source>
</evidence>
<comment type="subcellular location">
    <subcellularLocation>
        <location evidence="1">Cell membrane</location>
        <topology evidence="1">Multi-pass membrane protein</topology>
    </subcellularLocation>
</comment>
<reference evidence="10" key="1">
    <citation type="journal article" date="2024" name="J Bioinform Genom">
        <title>Complete genome sequence of the type strain bacterium Sphaerochaeta associata GLS2t (VKM B-2742)t.</title>
        <authorList>
            <person name="Troshina O.Y."/>
            <person name="Tepeeva A.N."/>
            <person name="Arzamasceva V.O."/>
            <person name="Whitman W.B."/>
            <person name="Varghese N."/>
            <person name="Shapiro N."/>
            <person name="Woyke T."/>
            <person name="Kripides N.C."/>
            <person name="Vasilenko O.V."/>
        </authorList>
    </citation>
    <scope>NUCLEOTIDE SEQUENCE [LARGE SCALE GENOMIC DNA]</scope>
    <source>
        <strain evidence="10">GLS2T</strain>
    </source>
</reference>
<dbReference type="Proteomes" id="UP000829708">
    <property type="component" value="Chromosome"/>
</dbReference>
<organism evidence="9 10">
    <name type="scientific">Sphaerochaeta associata</name>
    <dbReference type="NCBI Taxonomy" id="1129264"/>
    <lineage>
        <taxon>Bacteria</taxon>
        <taxon>Pseudomonadati</taxon>
        <taxon>Spirochaetota</taxon>
        <taxon>Spirochaetia</taxon>
        <taxon>Spirochaetales</taxon>
        <taxon>Sphaerochaetaceae</taxon>
        <taxon>Sphaerochaeta</taxon>
    </lineage>
</organism>
<feature type="transmembrane region" description="Helical" evidence="7">
    <location>
        <begin position="297"/>
        <end position="317"/>
    </location>
</feature>
<dbReference type="Pfam" id="PF03772">
    <property type="entry name" value="Competence"/>
    <property type="match status" value="1"/>
</dbReference>
<evidence type="ECO:0000256" key="2">
    <source>
        <dbReference type="ARBA" id="ARBA00022475"/>
    </source>
</evidence>
<evidence type="ECO:0000256" key="1">
    <source>
        <dbReference type="ARBA" id="ARBA00004651"/>
    </source>
</evidence>
<evidence type="ECO:0000256" key="5">
    <source>
        <dbReference type="ARBA" id="ARBA00023136"/>
    </source>
</evidence>
<dbReference type="EMBL" id="CP094929">
    <property type="protein sequence ID" value="UOM50017.1"/>
    <property type="molecule type" value="Genomic_DNA"/>
</dbReference>
<feature type="transmembrane region" description="Helical" evidence="7">
    <location>
        <begin position="37"/>
        <end position="56"/>
    </location>
</feature>
<evidence type="ECO:0000256" key="7">
    <source>
        <dbReference type="SAM" id="Phobius"/>
    </source>
</evidence>
<keyword evidence="4 7" id="KW-1133">Transmembrane helix</keyword>
<evidence type="ECO:0000313" key="9">
    <source>
        <dbReference type="EMBL" id="UOM50017.1"/>
    </source>
</evidence>
<protein>
    <submittedName>
        <fullName evidence="9">ComEC/Rec2 family competence protein</fullName>
    </submittedName>
</protein>
<feature type="transmembrane region" description="Helical" evidence="7">
    <location>
        <begin position="401"/>
        <end position="422"/>
    </location>
</feature>
<keyword evidence="3 7" id="KW-0812">Transmembrane</keyword>